<accession>A0A2C6KV73</accession>
<name>A0A2C6KV73_9APIC</name>
<dbReference type="Proteomes" id="UP000221165">
    <property type="component" value="Unassembled WGS sequence"/>
</dbReference>
<dbReference type="VEuPathDB" id="ToxoDB:CSUI_006229"/>
<protein>
    <submittedName>
        <fullName evidence="1">Uncharacterized protein</fullName>
    </submittedName>
</protein>
<dbReference type="EMBL" id="MIGC01003114">
    <property type="protein sequence ID" value="PHJ19936.1"/>
    <property type="molecule type" value="Genomic_DNA"/>
</dbReference>
<sequence>VRSDEVRHLLLGLRSPTGRRVGLLFRMRLGGVAGSGPA</sequence>
<dbReference type="GeneID" id="94429604"/>
<dbReference type="RefSeq" id="XP_067921628.1">
    <property type="nucleotide sequence ID" value="XM_068066393.1"/>
</dbReference>
<evidence type="ECO:0000313" key="2">
    <source>
        <dbReference type="Proteomes" id="UP000221165"/>
    </source>
</evidence>
<proteinExistence type="predicted"/>
<evidence type="ECO:0000313" key="1">
    <source>
        <dbReference type="EMBL" id="PHJ19936.1"/>
    </source>
</evidence>
<gene>
    <name evidence="1" type="ORF">CSUI_006229</name>
</gene>
<keyword evidence="2" id="KW-1185">Reference proteome</keyword>
<organism evidence="1 2">
    <name type="scientific">Cystoisospora suis</name>
    <dbReference type="NCBI Taxonomy" id="483139"/>
    <lineage>
        <taxon>Eukaryota</taxon>
        <taxon>Sar</taxon>
        <taxon>Alveolata</taxon>
        <taxon>Apicomplexa</taxon>
        <taxon>Conoidasida</taxon>
        <taxon>Coccidia</taxon>
        <taxon>Eucoccidiorida</taxon>
        <taxon>Eimeriorina</taxon>
        <taxon>Sarcocystidae</taxon>
        <taxon>Cystoisospora</taxon>
    </lineage>
</organism>
<comment type="caution">
    <text evidence="1">The sequence shown here is derived from an EMBL/GenBank/DDBJ whole genome shotgun (WGS) entry which is preliminary data.</text>
</comment>
<dbReference type="AlphaFoldDB" id="A0A2C6KV73"/>
<reference evidence="1 2" key="1">
    <citation type="journal article" date="2017" name="Int. J. Parasitol.">
        <title>The genome of the protozoan parasite Cystoisospora suis and a reverse vaccinology approach to identify vaccine candidates.</title>
        <authorList>
            <person name="Palmieri N."/>
            <person name="Shrestha A."/>
            <person name="Ruttkowski B."/>
            <person name="Beck T."/>
            <person name="Vogl C."/>
            <person name="Tomley F."/>
            <person name="Blake D.P."/>
            <person name="Joachim A."/>
        </authorList>
    </citation>
    <scope>NUCLEOTIDE SEQUENCE [LARGE SCALE GENOMIC DNA]</scope>
    <source>
        <strain evidence="1 2">Wien I</strain>
    </source>
</reference>
<feature type="non-terminal residue" evidence="1">
    <location>
        <position position="1"/>
    </location>
</feature>